<keyword evidence="1" id="KW-0540">Nuclease</keyword>
<organism evidence="5 6">
    <name type="scientific">Anaerobacillus alkaliphilus</name>
    <dbReference type="NCBI Taxonomy" id="1548597"/>
    <lineage>
        <taxon>Bacteria</taxon>
        <taxon>Bacillati</taxon>
        <taxon>Bacillota</taxon>
        <taxon>Bacilli</taxon>
        <taxon>Bacillales</taxon>
        <taxon>Bacillaceae</taxon>
        <taxon>Anaerobacillus</taxon>
    </lineage>
</organism>
<sequence length="309" mass="36242">MTEVRQFVFFDFEMLCSKEGMSYANMESIRLGAAKYDIDTQKITYFDRFIKPKQTEPLSIFCKELTQISDNDIASADSFPLVLDDFIKWIGNIKQSRFFSWSSNDISRLELDAFSHDVPRSKIAPIKNRYVDFQAIFSKRVSKTNPSVENALALYGLQFEGDKHNPMYDAYNTLRIYLAFSEEFVKTDLIMLNQFIFQNQEVTVEDDINGRLKTLLKEDLQHLFNDISIISNIRSAKKLLKRTGKLVKKYENILLNRSRMFNEEILLYVRLLVDFYHNLIGSYNKHYSYGCKIIIFHEHMTTPLQQITA</sequence>
<dbReference type="Proteomes" id="UP000290649">
    <property type="component" value="Unassembled WGS sequence"/>
</dbReference>
<evidence type="ECO:0000256" key="2">
    <source>
        <dbReference type="ARBA" id="ARBA00022801"/>
    </source>
</evidence>
<evidence type="ECO:0000259" key="4">
    <source>
        <dbReference type="SMART" id="SM00479"/>
    </source>
</evidence>
<dbReference type="PANTHER" id="PTHR23044">
    <property type="entry name" value="3'-5' EXONUCLEASE ERI1-RELATED"/>
    <property type="match status" value="1"/>
</dbReference>
<evidence type="ECO:0000256" key="3">
    <source>
        <dbReference type="ARBA" id="ARBA00022839"/>
    </source>
</evidence>
<dbReference type="PANTHER" id="PTHR23044:SF61">
    <property type="entry name" value="3'-5' EXORIBONUCLEASE 1-RELATED"/>
    <property type="match status" value="1"/>
</dbReference>
<keyword evidence="2" id="KW-0378">Hydrolase</keyword>
<dbReference type="Gene3D" id="3.30.420.10">
    <property type="entry name" value="Ribonuclease H-like superfamily/Ribonuclease H"/>
    <property type="match status" value="1"/>
</dbReference>
<dbReference type="InterPro" id="IPR051274">
    <property type="entry name" value="3-5_Exoribonuclease"/>
</dbReference>
<dbReference type="AlphaFoldDB" id="A0A4Q0VNZ6"/>
<dbReference type="GO" id="GO:0000175">
    <property type="term" value="F:3'-5'-RNA exonuclease activity"/>
    <property type="evidence" value="ECO:0007669"/>
    <property type="project" value="InterPro"/>
</dbReference>
<evidence type="ECO:0000313" key="5">
    <source>
        <dbReference type="EMBL" id="RXI97829.1"/>
    </source>
</evidence>
<proteinExistence type="predicted"/>
<dbReference type="InterPro" id="IPR012337">
    <property type="entry name" value="RNaseH-like_sf"/>
</dbReference>
<evidence type="ECO:0000256" key="1">
    <source>
        <dbReference type="ARBA" id="ARBA00022722"/>
    </source>
</evidence>
<dbReference type="OrthoDB" id="159416at2"/>
<dbReference type="GO" id="GO:0003676">
    <property type="term" value="F:nucleic acid binding"/>
    <property type="evidence" value="ECO:0007669"/>
    <property type="project" value="InterPro"/>
</dbReference>
<name>A0A4Q0VNZ6_9BACI</name>
<dbReference type="SUPFAM" id="SSF53098">
    <property type="entry name" value="Ribonuclease H-like"/>
    <property type="match status" value="1"/>
</dbReference>
<dbReference type="InterPro" id="IPR013520">
    <property type="entry name" value="Ribonucl_H"/>
</dbReference>
<dbReference type="Pfam" id="PF00929">
    <property type="entry name" value="RNase_T"/>
    <property type="match status" value="1"/>
</dbReference>
<reference evidence="5 6" key="1">
    <citation type="journal article" date="2019" name="Int. J. Syst. Evol. Microbiol.">
        <title>Anaerobacillus alkaliphilus sp. nov., a novel alkaliphilic and moderately halophilic bacterium.</title>
        <authorList>
            <person name="Borsodi A.K."/>
            <person name="Aszalos J.M."/>
            <person name="Bihari P."/>
            <person name="Nagy I."/>
            <person name="Schumann P."/>
            <person name="Sproer C."/>
            <person name="Kovacs A.L."/>
            <person name="Boka K."/>
            <person name="Dobosy P."/>
            <person name="Ovari M."/>
            <person name="Szili-Kovacs T."/>
            <person name="Toth E."/>
        </authorList>
    </citation>
    <scope>NUCLEOTIDE SEQUENCE [LARGE SCALE GENOMIC DNA]</scope>
    <source>
        <strain evidence="5 6">B16-10</strain>
    </source>
</reference>
<dbReference type="CDD" id="cd06133">
    <property type="entry name" value="ERI-1_3'hExo_like"/>
    <property type="match status" value="1"/>
</dbReference>
<gene>
    <name evidence="5" type="ORF">DS745_15825</name>
</gene>
<keyword evidence="6" id="KW-1185">Reference proteome</keyword>
<evidence type="ECO:0000313" key="6">
    <source>
        <dbReference type="Proteomes" id="UP000290649"/>
    </source>
</evidence>
<protein>
    <submittedName>
        <fullName evidence="5">Exonuclease</fullName>
    </submittedName>
</protein>
<feature type="domain" description="Exonuclease" evidence="4">
    <location>
        <begin position="6"/>
        <end position="186"/>
    </location>
</feature>
<dbReference type="EMBL" id="QOUX01000046">
    <property type="protein sequence ID" value="RXI97829.1"/>
    <property type="molecule type" value="Genomic_DNA"/>
</dbReference>
<dbReference type="InterPro" id="IPR047201">
    <property type="entry name" value="ERI-1_3'hExo-like"/>
</dbReference>
<keyword evidence="3 5" id="KW-0269">Exonuclease</keyword>
<dbReference type="InterPro" id="IPR036397">
    <property type="entry name" value="RNaseH_sf"/>
</dbReference>
<comment type="caution">
    <text evidence="5">The sequence shown here is derived from an EMBL/GenBank/DDBJ whole genome shotgun (WGS) entry which is preliminary data.</text>
</comment>
<accession>A0A4Q0VNZ6</accession>
<dbReference type="SMART" id="SM00479">
    <property type="entry name" value="EXOIII"/>
    <property type="match status" value="1"/>
</dbReference>